<evidence type="ECO:0000313" key="1">
    <source>
        <dbReference type="EMBL" id="BAU77485.1"/>
    </source>
</evidence>
<organism evidence="1">
    <name type="scientific">Streptomyces avermitilis (strain ATCC 31267 / DSM 46492 / JCM 5070 / NBRC 14893 / NCIMB 12804 / NRRL 8165 / MA-4680)</name>
    <dbReference type="NCBI Taxonomy" id="227882"/>
    <lineage>
        <taxon>Bacteria</taxon>
        <taxon>Bacillati</taxon>
        <taxon>Actinomycetota</taxon>
        <taxon>Actinomycetes</taxon>
        <taxon>Kitasatosporales</taxon>
        <taxon>Streptomycetaceae</taxon>
        <taxon>Streptomyces</taxon>
    </lineage>
</organism>
<gene>
    <name evidence="1" type="ORF">SAVERM_2p041</name>
</gene>
<sequence>MAYSTVPSRRTTVTRSELLGLDHGQRGHQALRAGAVVLSHDTYRPPAAGGLGEEAVRDAELSQGFRGDQPTTSIRWPAAR</sequence>
<dbReference type="AlphaFoldDB" id="A0A143SZ78"/>
<dbReference type="EMBL" id="AP017380">
    <property type="protein sequence ID" value="BAU77485.1"/>
    <property type="molecule type" value="Genomic_DNA"/>
</dbReference>
<keyword evidence="1" id="KW-0614">Plasmid</keyword>
<accession>A0A143SZ78</accession>
<protein>
    <submittedName>
        <fullName evidence="1">Uncharacterized protein</fullName>
    </submittedName>
</protein>
<name>A0A143SZ78_STRAW</name>
<reference evidence="1" key="1">
    <citation type="submission" date="2016-03" db="EMBL/GenBank/DDBJ databases">
        <title>Complete sequence of the second linear plasmid SAP2 of Streptomyces avermitilis.</title>
        <authorList>
            <person name="Ikeda H."/>
        </authorList>
    </citation>
    <scope>NUCLEOTIDE SEQUENCE</scope>
    <source>
        <strain evidence="1">MA-4680</strain>
        <plasmid evidence="1">SAP2</plasmid>
    </source>
</reference>
<proteinExistence type="predicted"/>
<geneLocation type="plasmid" evidence="1">
    <name>SAP2</name>
</geneLocation>